<protein>
    <submittedName>
        <fullName evidence="1">Uncharacterized protein</fullName>
    </submittedName>
</protein>
<gene>
    <name evidence="1" type="ORF">SNAT2548_LOCUS12809</name>
</gene>
<sequence length="87" mass="9492">MPSSLESSPWPPTADTSPMVSLISSARGKGCSDLLGQRWNTSFVWPRNQSCTLPTPQRLHLGTHLLRDGTSPGTKMPLCFVCVKHVT</sequence>
<name>A0A812M895_9DINO</name>
<accession>A0A812M895</accession>
<evidence type="ECO:0000313" key="2">
    <source>
        <dbReference type="Proteomes" id="UP000604046"/>
    </source>
</evidence>
<evidence type="ECO:0000313" key="1">
    <source>
        <dbReference type="EMBL" id="CAE7253886.1"/>
    </source>
</evidence>
<organism evidence="1 2">
    <name type="scientific">Symbiodinium natans</name>
    <dbReference type="NCBI Taxonomy" id="878477"/>
    <lineage>
        <taxon>Eukaryota</taxon>
        <taxon>Sar</taxon>
        <taxon>Alveolata</taxon>
        <taxon>Dinophyceae</taxon>
        <taxon>Suessiales</taxon>
        <taxon>Symbiodiniaceae</taxon>
        <taxon>Symbiodinium</taxon>
    </lineage>
</organism>
<reference evidence="1" key="1">
    <citation type="submission" date="2021-02" db="EMBL/GenBank/DDBJ databases">
        <authorList>
            <person name="Dougan E. K."/>
            <person name="Rhodes N."/>
            <person name="Thang M."/>
            <person name="Chan C."/>
        </authorList>
    </citation>
    <scope>NUCLEOTIDE SEQUENCE</scope>
</reference>
<proteinExistence type="predicted"/>
<comment type="caution">
    <text evidence="1">The sequence shown here is derived from an EMBL/GenBank/DDBJ whole genome shotgun (WGS) entry which is preliminary data.</text>
</comment>
<dbReference type="EMBL" id="CAJNDS010001269">
    <property type="protein sequence ID" value="CAE7253886.1"/>
    <property type="molecule type" value="Genomic_DNA"/>
</dbReference>
<dbReference type="AlphaFoldDB" id="A0A812M895"/>
<dbReference type="Proteomes" id="UP000604046">
    <property type="component" value="Unassembled WGS sequence"/>
</dbReference>
<keyword evidence="2" id="KW-1185">Reference proteome</keyword>